<reference evidence="1 6" key="3">
    <citation type="journal article" date="2018" name="Nat. Biotechnol.">
        <title>A standardized bacterial taxonomy based on genome phylogeny substantially revises the tree of life.</title>
        <authorList>
            <person name="Parks D.H."/>
            <person name="Chuvochina M."/>
            <person name="Waite D.W."/>
            <person name="Rinke C."/>
            <person name="Skarshewski A."/>
            <person name="Chaumeil P.A."/>
            <person name="Hugenholtz P."/>
        </authorList>
    </citation>
    <scope>NUCLEOTIDE SEQUENCE [LARGE SCALE GENOMIC DNA]</scope>
    <source>
        <strain evidence="1">UBA9905</strain>
    </source>
</reference>
<evidence type="ECO:0000313" key="3">
    <source>
        <dbReference type="EMBL" id="KUK90957.1"/>
    </source>
</evidence>
<dbReference type="EMBL" id="LGGW01000014">
    <property type="protein sequence ID" value="KUK90957.1"/>
    <property type="molecule type" value="Genomic_DNA"/>
</dbReference>
<gene>
    <name evidence="1" type="ORF">DIT26_00785</name>
    <name evidence="2" type="ORF">XD86_0231</name>
    <name evidence="3" type="ORF">XE02_0293</name>
</gene>
<accession>A0A101H102</accession>
<dbReference type="SUPFAM" id="SSF53187">
    <property type="entry name" value="Zn-dependent exopeptidases"/>
    <property type="match status" value="1"/>
</dbReference>
<protein>
    <submittedName>
        <fullName evidence="1">Deacylase</fullName>
    </submittedName>
    <submittedName>
        <fullName evidence="2">Succinylglutamate desuccinylase/aspartoacylase (Modular protein)</fullName>
    </submittedName>
</protein>
<dbReference type="EMBL" id="LGGH01000018">
    <property type="protein sequence ID" value="KUK68360.1"/>
    <property type="molecule type" value="Genomic_DNA"/>
</dbReference>
<evidence type="ECO:0000313" key="5">
    <source>
        <dbReference type="Proteomes" id="UP000055014"/>
    </source>
</evidence>
<evidence type="ECO:0000313" key="6">
    <source>
        <dbReference type="Proteomes" id="UP000264215"/>
    </source>
</evidence>
<dbReference type="Proteomes" id="UP000055014">
    <property type="component" value="Unassembled WGS sequence"/>
</dbReference>
<organism evidence="2 4">
    <name type="scientific">Mesotoga infera</name>
    <dbReference type="NCBI Taxonomy" id="1236046"/>
    <lineage>
        <taxon>Bacteria</taxon>
        <taxon>Thermotogati</taxon>
        <taxon>Thermotogota</taxon>
        <taxon>Thermotogae</taxon>
        <taxon>Kosmotogales</taxon>
        <taxon>Kosmotogaceae</taxon>
        <taxon>Mesotoga</taxon>
    </lineage>
</organism>
<proteinExistence type="predicted"/>
<evidence type="ECO:0000313" key="2">
    <source>
        <dbReference type="EMBL" id="KUK68360.1"/>
    </source>
</evidence>
<dbReference type="Proteomes" id="UP000054260">
    <property type="component" value="Unassembled WGS sequence"/>
</dbReference>
<name>A0A101H102_9BACT</name>
<sequence length="355" mass="39153">MRIKAVLILALFLASALFGAFFRPDVRPGYGVTDIGWLSDYFSPLRNTNMDTPVYFMDSGVEGPTFLLMGGTHAREISGTTAAIVFIENVVVTKGRVIVVPFSNISAASIADETGKSPHLIPIESRSGSRFLVYGDRRTDPLDQGIPDPEIFKHAQSDFTLDDGAESRNLNRQYPGVADGNPTQQLAYAIIQLVKTEKVDFNLDMHESGTPDSYIDSKGNQRSGSSLAYTLVCHPDALEIGAVAIMEIEAFYGVSMKLEESNKAFRGLSHLEIRDATGSLSFLSETPNPGQDSWRDRFDVINDPDYPLSHRAGLQLQIIRSLFGAYEMMIGETVEVENLPSYEEVMQNGIFSYLN</sequence>
<dbReference type="Gene3D" id="3.40.630.10">
    <property type="entry name" value="Zn peptidases"/>
    <property type="match status" value="2"/>
</dbReference>
<comment type="caution">
    <text evidence="2">The sequence shown here is derived from an EMBL/GenBank/DDBJ whole genome shotgun (WGS) entry which is preliminary data.</text>
</comment>
<evidence type="ECO:0000313" key="1">
    <source>
        <dbReference type="EMBL" id="HCO69118.1"/>
    </source>
</evidence>
<dbReference type="PATRIC" id="fig|1236046.5.peg.1290"/>
<reference evidence="4 5" key="2">
    <citation type="journal article" date="2015" name="MBio">
        <title>Genome-Resolved Metagenomic Analysis Reveals Roles for Candidate Phyla and Other Microbial Community Members in Biogeochemical Transformations in Oil Reservoirs.</title>
        <authorList>
            <person name="Hu P."/>
            <person name="Tom L."/>
            <person name="Singh A."/>
            <person name="Thomas B.C."/>
            <person name="Baker B.J."/>
            <person name="Piceno Y.M."/>
            <person name="Andersen G.L."/>
            <person name="Banfield J.F."/>
        </authorList>
    </citation>
    <scope>NUCLEOTIDE SEQUENCE [LARGE SCALE GENOMIC DNA]</scope>
</reference>
<dbReference type="AlphaFoldDB" id="A0A101H102"/>
<evidence type="ECO:0000313" key="4">
    <source>
        <dbReference type="Proteomes" id="UP000054260"/>
    </source>
</evidence>
<dbReference type="EMBL" id="DQBS01000018">
    <property type="protein sequence ID" value="HCO69118.1"/>
    <property type="molecule type" value="Genomic_DNA"/>
</dbReference>
<dbReference type="Proteomes" id="UP000264215">
    <property type="component" value="Unassembled WGS sequence"/>
</dbReference>
<reference evidence="2" key="1">
    <citation type="journal article" date="2015" name="MBio">
        <title>Genome-resolved metagenomic analysis reveals roles for candidate phyla and other microbial community members in biogeochemical transformations in oil reservoirs.</title>
        <authorList>
            <person name="Hu P."/>
            <person name="Tom L."/>
            <person name="Singh A."/>
            <person name="Thomas B.C."/>
            <person name="Baker B.J."/>
            <person name="Piceno Y.M."/>
            <person name="Andersen G.L."/>
            <person name="Banfield J.F."/>
        </authorList>
    </citation>
    <scope>NUCLEOTIDE SEQUENCE [LARGE SCALE GENOMIC DNA]</scope>
    <source>
        <strain evidence="2">46_47</strain>
        <strain evidence="3">46_70</strain>
    </source>
</reference>